<dbReference type="Gene3D" id="1.10.357.10">
    <property type="entry name" value="Tetracycline Repressor, domain 2"/>
    <property type="match status" value="1"/>
</dbReference>
<dbReference type="PANTHER" id="PTHR30055:SF226">
    <property type="entry name" value="HTH-TYPE TRANSCRIPTIONAL REGULATOR PKSA"/>
    <property type="match status" value="1"/>
</dbReference>
<dbReference type="GO" id="GO:0015074">
    <property type="term" value="P:DNA integration"/>
    <property type="evidence" value="ECO:0007669"/>
    <property type="project" value="InterPro"/>
</dbReference>
<dbReference type="EMBL" id="JAHHHD010000009">
    <property type="protein sequence ID" value="MBW4659011.1"/>
    <property type="molecule type" value="Genomic_DNA"/>
</dbReference>
<dbReference type="InterPro" id="IPR036271">
    <property type="entry name" value="Tet_transcr_reg_TetR-rel_C_sf"/>
</dbReference>
<evidence type="ECO:0000256" key="1">
    <source>
        <dbReference type="ARBA" id="ARBA00023125"/>
    </source>
</evidence>
<dbReference type="SUPFAM" id="SSF56349">
    <property type="entry name" value="DNA breaking-rejoining enzymes"/>
    <property type="match status" value="1"/>
</dbReference>
<dbReference type="PROSITE" id="PS50977">
    <property type="entry name" value="HTH_TETR_2"/>
    <property type="match status" value="1"/>
</dbReference>
<accession>A0A951QBX1</accession>
<dbReference type="InterPro" id="IPR001647">
    <property type="entry name" value="HTH_TetR"/>
</dbReference>
<evidence type="ECO:0000313" key="5">
    <source>
        <dbReference type="EMBL" id="MBW4659011.1"/>
    </source>
</evidence>
<evidence type="ECO:0000256" key="3">
    <source>
        <dbReference type="PROSITE-ProRule" id="PRU00335"/>
    </source>
</evidence>
<dbReference type="AlphaFoldDB" id="A0A951QBX1"/>
<dbReference type="Pfam" id="PF00440">
    <property type="entry name" value="TetR_N"/>
    <property type="match status" value="1"/>
</dbReference>
<dbReference type="PRINTS" id="PR00455">
    <property type="entry name" value="HTHTETR"/>
</dbReference>
<dbReference type="Pfam" id="PF14246">
    <property type="entry name" value="TetR_C_7"/>
    <property type="match status" value="1"/>
</dbReference>
<proteinExistence type="predicted"/>
<dbReference type="InterPro" id="IPR039536">
    <property type="entry name" value="TetR_C_Proteobacteria"/>
</dbReference>
<protein>
    <submittedName>
        <fullName evidence="5">TetR/AcrR family transcriptional regulator</fullName>
    </submittedName>
</protein>
<dbReference type="InterPro" id="IPR050109">
    <property type="entry name" value="HTH-type_TetR-like_transc_reg"/>
</dbReference>
<dbReference type="PANTHER" id="PTHR30055">
    <property type="entry name" value="HTH-TYPE TRANSCRIPTIONAL REGULATOR RUTR"/>
    <property type="match status" value="1"/>
</dbReference>
<dbReference type="InterPro" id="IPR011010">
    <property type="entry name" value="DNA_brk_join_enz"/>
</dbReference>
<feature type="domain" description="HTH tetR-type" evidence="4">
    <location>
        <begin position="6"/>
        <end position="66"/>
    </location>
</feature>
<dbReference type="Proteomes" id="UP000757435">
    <property type="component" value="Unassembled WGS sequence"/>
</dbReference>
<dbReference type="GO" id="GO:0003700">
    <property type="term" value="F:DNA-binding transcription factor activity"/>
    <property type="evidence" value="ECO:0007669"/>
    <property type="project" value="TreeGrafter"/>
</dbReference>
<dbReference type="InterPro" id="IPR013762">
    <property type="entry name" value="Integrase-like_cat_sf"/>
</dbReference>
<sequence length="403" mass="44939">MSDSRHSTRQRLIDAALELFAAQGITETTTRQIAEAAEVNEVTLFRHFGNKHGLLLAVIKEVAVFMNLGQALVQQAVCSSSLDQALRDYAIAALQTLEKVPEVVRSVIGEAGQYPLENRQALGQGLTQANGYVAQYFAAVIDRGQLQGEQTPVSAAKLASLLNSLLLGYAVIEFTSEFHELWRDRDDFLEHLVRLFLPGDILSVPSAVQPAPINDLPATLVHTILQRAKKSGLQDYALIYLLFGAGLSPGDLVRLERSHHISDAHQQIVQVPYDSSSRQVPINQWIMGRRYGSYLRNPLTQWLKSRKDTQAALFLNAAGTPLLESEIRQRWQEITTEQRTPTGHLPTPEQAQQTWCVDMLMRGIEPDSLLILTGWDAAKLQPYIQRAKEKTALEQAIQLDHKP</sequence>
<gene>
    <name evidence="5" type="ORF">KME15_10070</name>
</gene>
<dbReference type="GO" id="GO:0000976">
    <property type="term" value="F:transcription cis-regulatory region binding"/>
    <property type="evidence" value="ECO:0007669"/>
    <property type="project" value="TreeGrafter"/>
</dbReference>
<dbReference type="Gene3D" id="1.10.443.10">
    <property type="entry name" value="Intergrase catalytic core"/>
    <property type="match status" value="1"/>
</dbReference>
<evidence type="ECO:0000313" key="6">
    <source>
        <dbReference type="Proteomes" id="UP000757435"/>
    </source>
</evidence>
<dbReference type="InterPro" id="IPR002104">
    <property type="entry name" value="Integrase_catalytic"/>
</dbReference>
<dbReference type="InterPro" id="IPR009057">
    <property type="entry name" value="Homeodomain-like_sf"/>
</dbReference>
<dbReference type="Pfam" id="PF00589">
    <property type="entry name" value="Phage_integrase"/>
    <property type="match status" value="1"/>
</dbReference>
<reference evidence="5" key="2">
    <citation type="journal article" date="2022" name="Microbiol. Resour. Announc.">
        <title>Metagenome Sequencing to Explore Phylogenomics of Terrestrial Cyanobacteria.</title>
        <authorList>
            <person name="Ward R.D."/>
            <person name="Stajich J.E."/>
            <person name="Johansen J.R."/>
            <person name="Huntemann M."/>
            <person name="Clum A."/>
            <person name="Foster B."/>
            <person name="Foster B."/>
            <person name="Roux S."/>
            <person name="Palaniappan K."/>
            <person name="Varghese N."/>
            <person name="Mukherjee S."/>
            <person name="Reddy T.B.K."/>
            <person name="Daum C."/>
            <person name="Copeland A."/>
            <person name="Chen I.A."/>
            <person name="Ivanova N.N."/>
            <person name="Kyrpides N.C."/>
            <person name="Shapiro N."/>
            <person name="Eloe-Fadrosh E.A."/>
            <person name="Pietrasiak N."/>
        </authorList>
    </citation>
    <scope>NUCLEOTIDE SEQUENCE</scope>
    <source>
        <strain evidence="5">UHER 2000/2452</strain>
    </source>
</reference>
<reference evidence="5" key="1">
    <citation type="submission" date="2021-05" db="EMBL/GenBank/DDBJ databases">
        <authorList>
            <person name="Pietrasiak N."/>
            <person name="Ward R."/>
            <person name="Stajich J.E."/>
            <person name="Kurbessoian T."/>
        </authorList>
    </citation>
    <scope>NUCLEOTIDE SEQUENCE</scope>
    <source>
        <strain evidence="5">UHER 2000/2452</strain>
    </source>
</reference>
<dbReference type="GO" id="GO:0006310">
    <property type="term" value="P:DNA recombination"/>
    <property type="evidence" value="ECO:0007669"/>
    <property type="project" value="UniProtKB-KW"/>
</dbReference>
<comment type="caution">
    <text evidence="5">The sequence shown here is derived from an EMBL/GenBank/DDBJ whole genome shotgun (WGS) entry which is preliminary data.</text>
</comment>
<organism evidence="5 6">
    <name type="scientific">Drouetiella hepatica Uher 2000/2452</name>
    <dbReference type="NCBI Taxonomy" id="904376"/>
    <lineage>
        <taxon>Bacteria</taxon>
        <taxon>Bacillati</taxon>
        <taxon>Cyanobacteriota</taxon>
        <taxon>Cyanophyceae</taxon>
        <taxon>Oculatellales</taxon>
        <taxon>Oculatellaceae</taxon>
        <taxon>Drouetiella</taxon>
    </lineage>
</organism>
<evidence type="ECO:0000256" key="2">
    <source>
        <dbReference type="ARBA" id="ARBA00023172"/>
    </source>
</evidence>
<name>A0A951QBX1_9CYAN</name>
<dbReference type="SUPFAM" id="SSF46689">
    <property type="entry name" value="Homeodomain-like"/>
    <property type="match status" value="1"/>
</dbReference>
<dbReference type="SUPFAM" id="SSF48498">
    <property type="entry name" value="Tetracyclin repressor-like, C-terminal domain"/>
    <property type="match status" value="1"/>
</dbReference>
<keyword evidence="1 3" id="KW-0238">DNA-binding</keyword>
<feature type="DNA-binding region" description="H-T-H motif" evidence="3">
    <location>
        <begin position="29"/>
        <end position="48"/>
    </location>
</feature>
<evidence type="ECO:0000259" key="4">
    <source>
        <dbReference type="PROSITE" id="PS50977"/>
    </source>
</evidence>
<keyword evidence="2" id="KW-0233">DNA recombination</keyword>